<evidence type="ECO:0000313" key="3">
    <source>
        <dbReference type="Proteomes" id="UP000031563"/>
    </source>
</evidence>
<dbReference type="AlphaFoldDB" id="A0A0F5HWC0"/>
<sequence>MTREEVLRTLNEIEEKVEEIERTLQKNVKVMHKNQYSKISEKKQAVMERIESLEKGADFLLSAAPESKMVQSFNMAYEPV</sequence>
<dbReference type="OrthoDB" id="2938505at2"/>
<name>A0A0F5HWC0_BACTR</name>
<accession>A0A0F5HWC0</accession>
<proteinExistence type="predicted"/>
<comment type="caution">
    <text evidence="2">The sequence shown here is derived from an EMBL/GenBank/DDBJ whole genome shotgun (WGS) entry which is preliminary data.</text>
</comment>
<gene>
    <name evidence="2" type="ORF">QY95_02789</name>
</gene>
<dbReference type="STRING" id="1221996.QY95_02789"/>
<organism evidence="2 3">
    <name type="scientific">Bacillus thermotolerans</name>
    <name type="common">Quasibacillus thermotolerans</name>
    <dbReference type="NCBI Taxonomy" id="1221996"/>
    <lineage>
        <taxon>Bacteria</taxon>
        <taxon>Bacillati</taxon>
        <taxon>Bacillota</taxon>
        <taxon>Bacilli</taxon>
        <taxon>Bacillales</taxon>
        <taxon>Bacillaceae</taxon>
        <taxon>Bacillus</taxon>
    </lineage>
</organism>
<dbReference type="EMBL" id="JWIR02000051">
    <property type="protein sequence ID" value="KKB37679.1"/>
    <property type="molecule type" value="Genomic_DNA"/>
</dbReference>
<dbReference type="Proteomes" id="UP000031563">
    <property type="component" value="Unassembled WGS sequence"/>
</dbReference>
<dbReference type="RefSeq" id="WP_040047729.1">
    <property type="nucleotide sequence ID" value="NZ_JWIR02000051.1"/>
</dbReference>
<keyword evidence="1" id="KW-0175">Coiled coil</keyword>
<evidence type="ECO:0000256" key="1">
    <source>
        <dbReference type="SAM" id="Coils"/>
    </source>
</evidence>
<evidence type="ECO:0000313" key="2">
    <source>
        <dbReference type="EMBL" id="KKB37679.1"/>
    </source>
</evidence>
<keyword evidence="3" id="KW-1185">Reference proteome</keyword>
<feature type="coiled-coil region" evidence="1">
    <location>
        <begin position="3"/>
        <end position="30"/>
    </location>
</feature>
<protein>
    <submittedName>
        <fullName evidence="2">Uncharacterized protein</fullName>
    </submittedName>
</protein>
<reference evidence="2" key="1">
    <citation type="submission" date="2015-02" db="EMBL/GenBank/DDBJ databases">
        <title>Genome Assembly of Bacillaceae bacterium MTCC 8252.</title>
        <authorList>
            <person name="Verma A."/>
            <person name="Khatri I."/>
            <person name="Mual P."/>
            <person name="Subramanian S."/>
            <person name="Krishnamurthi S."/>
        </authorList>
    </citation>
    <scope>NUCLEOTIDE SEQUENCE [LARGE SCALE GENOMIC DNA]</scope>
    <source>
        <strain evidence="2">MTCC 8252</strain>
    </source>
</reference>